<organism evidence="1 2">
    <name type="scientific">Malus baccata</name>
    <name type="common">Siberian crab apple</name>
    <name type="synonym">Pyrus baccata</name>
    <dbReference type="NCBI Taxonomy" id="106549"/>
    <lineage>
        <taxon>Eukaryota</taxon>
        <taxon>Viridiplantae</taxon>
        <taxon>Streptophyta</taxon>
        <taxon>Embryophyta</taxon>
        <taxon>Tracheophyta</taxon>
        <taxon>Spermatophyta</taxon>
        <taxon>Magnoliopsida</taxon>
        <taxon>eudicotyledons</taxon>
        <taxon>Gunneridae</taxon>
        <taxon>Pentapetalae</taxon>
        <taxon>rosids</taxon>
        <taxon>fabids</taxon>
        <taxon>Rosales</taxon>
        <taxon>Rosaceae</taxon>
        <taxon>Amygdaloideae</taxon>
        <taxon>Maleae</taxon>
        <taxon>Malus</taxon>
    </lineage>
</organism>
<evidence type="ECO:0000313" key="2">
    <source>
        <dbReference type="Proteomes" id="UP000315295"/>
    </source>
</evidence>
<keyword evidence="2" id="KW-1185">Reference proteome</keyword>
<accession>A0A540LWT8</accession>
<sequence>MNGTMKANSMLTVQSNSSSSFMASLLSSGGVAAYELSSHVARHKAGAVVGRVACMGSKTESGGLTIKYMAYSA</sequence>
<dbReference type="AlphaFoldDB" id="A0A540LWT8"/>
<dbReference type="EMBL" id="VIEB01000437">
    <property type="protein sequence ID" value="TQD90970.1"/>
    <property type="molecule type" value="Genomic_DNA"/>
</dbReference>
<evidence type="ECO:0000313" key="1">
    <source>
        <dbReference type="EMBL" id="TQD90970.1"/>
    </source>
</evidence>
<comment type="caution">
    <text evidence="1">The sequence shown here is derived from an EMBL/GenBank/DDBJ whole genome shotgun (WGS) entry which is preliminary data.</text>
</comment>
<protein>
    <submittedName>
        <fullName evidence="1">Uncharacterized protein</fullName>
    </submittedName>
</protein>
<name>A0A540LWT8_MALBA</name>
<dbReference type="Proteomes" id="UP000315295">
    <property type="component" value="Unassembled WGS sequence"/>
</dbReference>
<gene>
    <name evidence="1" type="ORF">C1H46_023491</name>
</gene>
<reference evidence="1 2" key="1">
    <citation type="journal article" date="2019" name="G3 (Bethesda)">
        <title>Sequencing of a Wild Apple (Malus baccata) Genome Unravels the Differences Between Cultivated and Wild Apple Species Regarding Disease Resistance and Cold Tolerance.</title>
        <authorList>
            <person name="Chen X."/>
        </authorList>
    </citation>
    <scope>NUCLEOTIDE SEQUENCE [LARGE SCALE GENOMIC DNA]</scope>
    <source>
        <strain evidence="2">cv. Shandingzi</strain>
        <tissue evidence="1">Leaves</tissue>
    </source>
</reference>
<proteinExistence type="predicted"/>